<keyword evidence="2" id="KW-1185">Reference proteome</keyword>
<evidence type="ECO:0000313" key="2">
    <source>
        <dbReference type="Proteomes" id="UP000243579"/>
    </source>
</evidence>
<proteinExistence type="predicted"/>
<comment type="caution">
    <text evidence="1">The sequence shown here is derived from an EMBL/GenBank/DDBJ whole genome shotgun (WGS) entry which is preliminary data.</text>
</comment>
<protein>
    <submittedName>
        <fullName evidence="1">Uncharacterized protein</fullName>
    </submittedName>
</protein>
<evidence type="ECO:0000313" key="1">
    <source>
        <dbReference type="EMBL" id="OQR87588.1"/>
    </source>
</evidence>
<gene>
    <name evidence="1" type="ORF">ACHHYP_08455</name>
</gene>
<dbReference type="OrthoDB" id="72797at2759"/>
<reference evidence="1 2" key="1">
    <citation type="journal article" date="2014" name="Genome Biol. Evol.">
        <title>The secreted proteins of Achlya hypogyna and Thraustotheca clavata identify the ancestral oomycete secretome and reveal gene acquisitions by horizontal gene transfer.</title>
        <authorList>
            <person name="Misner I."/>
            <person name="Blouin N."/>
            <person name="Leonard G."/>
            <person name="Richards T.A."/>
            <person name="Lane C.E."/>
        </authorList>
    </citation>
    <scope>NUCLEOTIDE SEQUENCE [LARGE SCALE GENOMIC DNA]</scope>
    <source>
        <strain evidence="1 2">ATCC 48635</strain>
    </source>
</reference>
<dbReference type="Proteomes" id="UP000243579">
    <property type="component" value="Unassembled WGS sequence"/>
</dbReference>
<accession>A0A1V9YP83</accession>
<sequence>MPDARQRIVLRVSKNHDVQRRRFVEVLQWLAEARAVLDIADTLVLENGEVLHWYTTSAAREVIERPPRDLNAVPIKRAFVKQSLRLESNVARKLAILHQVRPDGATAFRVLSDLDFNAQLCNPNARDWAKSFLVSRFVCGKFGPSCATHSCRLTRAATRVQTSARYYRPPQYFFGTELTPEENGLQFPVDHHMLHCTKELSSPYDDRVYDSTMRVVHAIEAASDHHIAHLLADFVLTATDQLVLVRIVYESDIRPVRTLQQRPTTANSAPTPSISSLSTPTFSCPGAFCIDGVASNETVAVAKKSIVWADHESHLLGGAKGTTTMFQSGCSNPVLAFEFAKSFAPRLGALESLDRMLVRRNVLLEQLQWFSTHAPALEKALSLDSLYDHVHVCVPCATMYQKLDHARRHRTLPRTEKVVIPASARLRELATPKHRSEVAEPKAKKSAGAKCLAGPPLFWMAPSPGTPAEAPKLSAV</sequence>
<name>A0A1V9YP83_ACHHY</name>
<organism evidence="1 2">
    <name type="scientific">Achlya hypogyna</name>
    <name type="common">Oomycete</name>
    <name type="synonym">Protoachlya hypogyna</name>
    <dbReference type="NCBI Taxonomy" id="1202772"/>
    <lineage>
        <taxon>Eukaryota</taxon>
        <taxon>Sar</taxon>
        <taxon>Stramenopiles</taxon>
        <taxon>Oomycota</taxon>
        <taxon>Saprolegniomycetes</taxon>
        <taxon>Saprolegniales</taxon>
        <taxon>Achlyaceae</taxon>
        <taxon>Achlya</taxon>
    </lineage>
</organism>
<dbReference type="EMBL" id="JNBR01001431">
    <property type="protein sequence ID" value="OQR87588.1"/>
    <property type="molecule type" value="Genomic_DNA"/>
</dbReference>
<dbReference type="AlphaFoldDB" id="A0A1V9YP83"/>